<sequence length="108" mass="11913">MRPVGKPKKRRKDDVEEILQKNNMPFIQELRDDGMFWYCGGRNVSNIKGNDVNREGGGKESGKPPSGHLTDPNSDLPVSGSSDLVATELEVSCELTFSTKEATGLLYQ</sequence>
<evidence type="ECO:0000313" key="2">
    <source>
        <dbReference type="EMBL" id="CAD7398868.1"/>
    </source>
</evidence>
<dbReference type="AlphaFoldDB" id="A0A7R9CP52"/>
<proteinExistence type="predicted"/>
<feature type="compositionally biased region" description="Basic and acidic residues" evidence="1">
    <location>
        <begin position="51"/>
        <end position="62"/>
    </location>
</feature>
<protein>
    <submittedName>
        <fullName evidence="2">Uncharacterized protein</fullName>
    </submittedName>
</protein>
<evidence type="ECO:0000256" key="1">
    <source>
        <dbReference type="SAM" id="MobiDB-lite"/>
    </source>
</evidence>
<organism evidence="2">
    <name type="scientific">Timema poppense</name>
    <name type="common">Walking stick</name>
    <dbReference type="NCBI Taxonomy" id="170557"/>
    <lineage>
        <taxon>Eukaryota</taxon>
        <taxon>Metazoa</taxon>
        <taxon>Ecdysozoa</taxon>
        <taxon>Arthropoda</taxon>
        <taxon>Hexapoda</taxon>
        <taxon>Insecta</taxon>
        <taxon>Pterygota</taxon>
        <taxon>Neoptera</taxon>
        <taxon>Polyneoptera</taxon>
        <taxon>Phasmatodea</taxon>
        <taxon>Timematodea</taxon>
        <taxon>Timematoidea</taxon>
        <taxon>Timematidae</taxon>
        <taxon>Timema</taxon>
    </lineage>
</organism>
<gene>
    <name evidence="2" type="ORF">TPSB3V08_LOCUS1908</name>
</gene>
<reference evidence="2" key="1">
    <citation type="submission" date="2020-11" db="EMBL/GenBank/DDBJ databases">
        <authorList>
            <person name="Tran Van P."/>
        </authorList>
    </citation>
    <scope>NUCLEOTIDE SEQUENCE</scope>
</reference>
<feature type="region of interest" description="Disordered" evidence="1">
    <location>
        <begin position="46"/>
        <end position="82"/>
    </location>
</feature>
<name>A0A7R9CP52_TIMPO</name>
<accession>A0A7R9CP52</accession>
<dbReference type="EMBL" id="OD000698">
    <property type="protein sequence ID" value="CAD7398868.1"/>
    <property type="molecule type" value="Genomic_DNA"/>
</dbReference>